<evidence type="ECO:0000313" key="5">
    <source>
        <dbReference type="EMBL" id="CAH0535955.1"/>
    </source>
</evidence>
<reference evidence="5" key="1">
    <citation type="submission" date="2021-11" db="EMBL/GenBank/DDBJ databases">
        <authorList>
            <person name="Rodrigo-Torres L."/>
            <person name="Arahal R. D."/>
            <person name="Lucena T."/>
        </authorList>
    </citation>
    <scope>NUCLEOTIDE SEQUENCE</scope>
    <source>
        <strain evidence="5">CECT 7928</strain>
    </source>
</reference>
<keyword evidence="1" id="KW-0805">Transcription regulation</keyword>
<gene>
    <name evidence="5" type="primary">rhaS_1</name>
    <name evidence="5" type="ORF">VMF7928_00069</name>
</gene>
<dbReference type="Gene3D" id="1.10.10.60">
    <property type="entry name" value="Homeodomain-like"/>
    <property type="match status" value="1"/>
</dbReference>
<feature type="domain" description="HTH araC/xylS-type" evidence="4">
    <location>
        <begin position="132"/>
        <end position="230"/>
    </location>
</feature>
<dbReference type="Proteomes" id="UP000838748">
    <property type="component" value="Unassembled WGS sequence"/>
</dbReference>
<keyword evidence="6" id="KW-1185">Reference proteome</keyword>
<dbReference type="EMBL" id="CAKLDM010000001">
    <property type="protein sequence ID" value="CAH0535955.1"/>
    <property type="molecule type" value="Genomic_DNA"/>
</dbReference>
<evidence type="ECO:0000256" key="1">
    <source>
        <dbReference type="ARBA" id="ARBA00023015"/>
    </source>
</evidence>
<evidence type="ECO:0000256" key="3">
    <source>
        <dbReference type="ARBA" id="ARBA00023163"/>
    </source>
</evidence>
<protein>
    <submittedName>
        <fullName evidence="5">HTH-type transcriptional activator RhaS</fullName>
    </submittedName>
</protein>
<accession>A0ABN8DX41</accession>
<name>A0ABN8DX41_9VIBR</name>
<sequence length="234" mass="27115">MKTIQFIFCKGPIQVVVRDKPHSFPQNSLVVTDDSAVISSASRDNWSSYVFYVGDFQQVYRALFDLLEPSTFFLPNVSEARDLPIDSEFIKVSQDLGNASRKTLLQFVYSYCLGMDRQYFSQLLHSLVDANKEFFDYLESNFLNPWSVSKYAEELGITVRKLNILFYEKFGISAKHWLIERRLEHGREMLLATKTKVSDIAMDCGFSNHAHFSDCFKKKYGYSPTHIRETTQAF</sequence>
<dbReference type="Pfam" id="PF12833">
    <property type="entry name" value="HTH_18"/>
    <property type="match status" value="1"/>
</dbReference>
<dbReference type="PROSITE" id="PS01124">
    <property type="entry name" value="HTH_ARAC_FAMILY_2"/>
    <property type="match status" value="1"/>
</dbReference>
<evidence type="ECO:0000259" key="4">
    <source>
        <dbReference type="PROSITE" id="PS01124"/>
    </source>
</evidence>
<dbReference type="InterPro" id="IPR018060">
    <property type="entry name" value="HTH_AraC"/>
</dbReference>
<keyword evidence="3" id="KW-0804">Transcription</keyword>
<dbReference type="RefSeq" id="WP_237359488.1">
    <property type="nucleotide sequence ID" value="NZ_CAKLDM010000001.1"/>
</dbReference>
<organism evidence="5 6">
    <name type="scientific">Vibrio marisflavi CECT 7928</name>
    <dbReference type="NCBI Taxonomy" id="634439"/>
    <lineage>
        <taxon>Bacteria</taxon>
        <taxon>Pseudomonadati</taxon>
        <taxon>Pseudomonadota</taxon>
        <taxon>Gammaproteobacteria</taxon>
        <taxon>Vibrionales</taxon>
        <taxon>Vibrionaceae</taxon>
        <taxon>Vibrio</taxon>
    </lineage>
</organism>
<dbReference type="SUPFAM" id="SSF46689">
    <property type="entry name" value="Homeodomain-like"/>
    <property type="match status" value="1"/>
</dbReference>
<proteinExistence type="predicted"/>
<dbReference type="PRINTS" id="PR00032">
    <property type="entry name" value="HTHARAC"/>
</dbReference>
<evidence type="ECO:0000256" key="2">
    <source>
        <dbReference type="ARBA" id="ARBA00023125"/>
    </source>
</evidence>
<dbReference type="SMART" id="SM00342">
    <property type="entry name" value="HTH_ARAC"/>
    <property type="match status" value="1"/>
</dbReference>
<dbReference type="PANTHER" id="PTHR43280:SF13">
    <property type="entry name" value="HTH-TYPE TRANSCRIPTIONAL ACTIVATOR RHAR"/>
    <property type="match status" value="1"/>
</dbReference>
<dbReference type="PROSITE" id="PS00041">
    <property type="entry name" value="HTH_ARAC_FAMILY_1"/>
    <property type="match status" value="1"/>
</dbReference>
<comment type="caution">
    <text evidence="5">The sequence shown here is derived from an EMBL/GenBank/DDBJ whole genome shotgun (WGS) entry which is preliminary data.</text>
</comment>
<dbReference type="InterPro" id="IPR009057">
    <property type="entry name" value="Homeodomain-like_sf"/>
</dbReference>
<keyword evidence="2" id="KW-0238">DNA-binding</keyword>
<dbReference type="InterPro" id="IPR020449">
    <property type="entry name" value="Tscrpt_reg_AraC-type_HTH"/>
</dbReference>
<dbReference type="PANTHER" id="PTHR43280">
    <property type="entry name" value="ARAC-FAMILY TRANSCRIPTIONAL REGULATOR"/>
    <property type="match status" value="1"/>
</dbReference>
<dbReference type="InterPro" id="IPR018062">
    <property type="entry name" value="HTH_AraC-typ_CS"/>
</dbReference>
<evidence type="ECO:0000313" key="6">
    <source>
        <dbReference type="Proteomes" id="UP000838748"/>
    </source>
</evidence>